<evidence type="ECO:0000313" key="2">
    <source>
        <dbReference type="Proteomes" id="UP001163321"/>
    </source>
</evidence>
<evidence type="ECO:0000313" key="1">
    <source>
        <dbReference type="EMBL" id="KAI9915606.1"/>
    </source>
</evidence>
<reference evidence="1 2" key="1">
    <citation type="journal article" date="2022" name="bioRxiv">
        <title>The genome of the oomycete Peronosclerospora sorghi, a cosmopolitan pathogen of maize and sorghum, is inflated with dispersed pseudogenes.</title>
        <authorList>
            <person name="Fletcher K."/>
            <person name="Martin F."/>
            <person name="Isakeit T."/>
            <person name="Cavanaugh K."/>
            <person name="Magill C."/>
            <person name="Michelmore R."/>
        </authorList>
    </citation>
    <scope>NUCLEOTIDE SEQUENCE [LARGE SCALE GENOMIC DNA]</scope>
    <source>
        <strain evidence="1">P6</strain>
    </source>
</reference>
<proteinExistence type="predicted"/>
<keyword evidence="2" id="KW-1185">Reference proteome</keyword>
<gene>
    <name evidence="1" type="ORF">PsorP6_008065</name>
</gene>
<protein>
    <submittedName>
        <fullName evidence="1">Uncharacterized protein</fullName>
    </submittedName>
</protein>
<dbReference type="Proteomes" id="UP001163321">
    <property type="component" value="Chromosome 3"/>
</dbReference>
<organism evidence="1 2">
    <name type="scientific">Peronosclerospora sorghi</name>
    <dbReference type="NCBI Taxonomy" id="230839"/>
    <lineage>
        <taxon>Eukaryota</taxon>
        <taxon>Sar</taxon>
        <taxon>Stramenopiles</taxon>
        <taxon>Oomycota</taxon>
        <taxon>Peronosporomycetes</taxon>
        <taxon>Peronosporales</taxon>
        <taxon>Peronosporaceae</taxon>
        <taxon>Peronosclerospora</taxon>
    </lineage>
</organism>
<accession>A0ACC0WD34</accession>
<name>A0ACC0WD34_9STRA</name>
<comment type="caution">
    <text evidence="1">The sequence shown here is derived from an EMBL/GenBank/DDBJ whole genome shotgun (WGS) entry which is preliminary data.</text>
</comment>
<sequence length="84" mass="9604">MAPKVLGDRKYTEKADVFSFGIVVWEIFTVQCPCEGMKQIQLALGVLSNDLRLPFPRFIRERSEGNANNRRPLFNLATTTIMKD</sequence>
<dbReference type="EMBL" id="CM047582">
    <property type="protein sequence ID" value="KAI9915606.1"/>
    <property type="molecule type" value="Genomic_DNA"/>
</dbReference>